<sequence>MSRPAIVLAMEPSRTEHVLPDGILRRLDTIGRLLDPEPLQRLEMHGQDDCFPKPKSW</sequence>
<dbReference type="EMBL" id="JACHBC010000012">
    <property type="protein sequence ID" value="MBB5563419.1"/>
    <property type="molecule type" value="Genomic_DNA"/>
</dbReference>
<gene>
    <name evidence="1" type="ORF">GGI59_005111</name>
</gene>
<dbReference type="Proteomes" id="UP000528824">
    <property type="component" value="Unassembled WGS sequence"/>
</dbReference>
<dbReference type="AlphaFoldDB" id="A0A7W8XIG2"/>
<keyword evidence="2" id="KW-1185">Reference proteome</keyword>
<organism evidence="1 2">
    <name type="scientific">Rhizobium lentis</name>
    <dbReference type="NCBI Taxonomy" id="1138194"/>
    <lineage>
        <taxon>Bacteria</taxon>
        <taxon>Pseudomonadati</taxon>
        <taxon>Pseudomonadota</taxon>
        <taxon>Alphaproteobacteria</taxon>
        <taxon>Hyphomicrobiales</taxon>
        <taxon>Rhizobiaceae</taxon>
        <taxon>Rhizobium/Agrobacterium group</taxon>
        <taxon>Rhizobium</taxon>
    </lineage>
</organism>
<proteinExistence type="predicted"/>
<evidence type="ECO:0000313" key="1">
    <source>
        <dbReference type="EMBL" id="MBB5563419.1"/>
    </source>
</evidence>
<protein>
    <submittedName>
        <fullName evidence="1">Uncharacterized protein</fullName>
    </submittedName>
</protein>
<name>A0A7W8XIG2_9HYPH</name>
<accession>A0A7W8XIG2</accession>
<evidence type="ECO:0000313" key="2">
    <source>
        <dbReference type="Proteomes" id="UP000528824"/>
    </source>
</evidence>
<reference evidence="1 2" key="1">
    <citation type="submission" date="2020-08" db="EMBL/GenBank/DDBJ databases">
        <title>Genomic Encyclopedia of Type Strains, Phase IV (KMG-V): Genome sequencing to study the core and pangenomes of soil and plant-associated prokaryotes.</title>
        <authorList>
            <person name="Whitman W."/>
        </authorList>
    </citation>
    <scope>NUCLEOTIDE SEQUENCE [LARGE SCALE GENOMIC DNA]</scope>
    <source>
        <strain evidence="1 2">SEMIA 4034</strain>
    </source>
</reference>
<comment type="caution">
    <text evidence="1">The sequence shown here is derived from an EMBL/GenBank/DDBJ whole genome shotgun (WGS) entry which is preliminary data.</text>
</comment>